<dbReference type="Gene3D" id="1.20.120.520">
    <property type="entry name" value="nmb1532 protein domain like"/>
    <property type="match status" value="1"/>
</dbReference>
<accession>A0ABU0YIP7</accession>
<organism evidence="3 4">
    <name type="scientific">Dongia sedimenti</name>
    <dbReference type="NCBI Taxonomy" id="3064282"/>
    <lineage>
        <taxon>Bacteria</taxon>
        <taxon>Pseudomonadati</taxon>
        <taxon>Pseudomonadota</taxon>
        <taxon>Alphaproteobacteria</taxon>
        <taxon>Rhodospirillales</taxon>
        <taxon>Dongiaceae</taxon>
        <taxon>Dongia</taxon>
    </lineage>
</organism>
<comment type="caution">
    <text evidence="3">The sequence shown here is derived from an EMBL/GenBank/DDBJ whole genome shotgun (WGS) entry which is preliminary data.</text>
</comment>
<protein>
    <submittedName>
        <fullName evidence="3">Hemerythrin domain-containing protein</fullName>
    </submittedName>
</protein>
<dbReference type="PANTHER" id="PTHR35585:SF1">
    <property type="entry name" value="HHE DOMAIN PROTEIN (AFU_ORTHOLOGUE AFUA_4G00730)"/>
    <property type="match status" value="1"/>
</dbReference>
<evidence type="ECO:0000313" key="3">
    <source>
        <dbReference type="EMBL" id="MDQ7247591.1"/>
    </source>
</evidence>
<evidence type="ECO:0000259" key="2">
    <source>
        <dbReference type="Pfam" id="PF01814"/>
    </source>
</evidence>
<dbReference type="Pfam" id="PF01814">
    <property type="entry name" value="Hemerythrin"/>
    <property type="match status" value="1"/>
</dbReference>
<dbReference type="Proteomes" id="UP001230156">
    <property type="component" value="Unassembled WGS sequence"/>
</dbReference>
<dbReference type="EMBL" id="JAUYVI010000002">
    <property type="protein sequence ID" value="MDQ7247591.1"/>
    <property type="molecule type" value="Genomic_DNA"/>
</dbReference>
<reference evidence="4" key="1">
    <citation type="submission" date="2023-08" db="EMBL/GenBank/DDBJ databases">
        <title>Rhodospirillaceae gen. nov., a novel taxon isolated from the Yangtze River Yuezi River estuary sludge.</title>
        <authorList>
            <person name="Ruan L."/>
        </authorList>
    </citation>
    <scope>NUCLEOTIDE SEQUENCE [LARGE SCALE GENOMIC DNA]</scope>
    <source>
        <strain evidence="4">R-7</strain>
    </source>
</reference>
<evidence type="ECO:0000256" key="1">
    <source>
        <dbReference type="SAM" id="MobiDB-lite"/>
    </source>
</evidence>
<dbReference type="CDD" id="cd12108">
    <property type="entry name" value="Hr-like"/>
    <property type="match status" value="1"/>
</dbReference>
<dbReference type="InterPro" id="IPR012312">
    <property type="entry name" value="Hemerythrin-like"/>
</dbReference>
<name>A0ABU0YIP7_9PROT</name>
<proteinExistence type="predicted"/>
<sequence>MPAEMDAVALLKADHRKVEDLFEKFESAKGPSAKQKLVEQICTELTVHATIEEEIFYPACTGAIEDEELVQEAYVEHDGAKVLIAELTGGEPDDEFYDAKVKVLSEMIKHHVKEEEKRAEGLFAEAKEAGLDMDALGEQMAARKQELLAEIKKSGLPTPQTRSFSGHELEQGSPVAQQAA</sequence>
<gene>
    <name evidence="3" type="ORF">Q8A70_07925</name>
</gene>
<dbReference type="RefSeq" id="WP_379954995.1">
    <property type="nucleotide sequence ID" value="NZ_JAUYVI010000002.1"/>
</dbReference>
<evidence type="ECO:0000313" key="4">
    <source>
        <dbReference type="Proteomes" id="UP001230156"/>
    </source>
</evidence>
<dbReference type="PANTHER" id="PTHR35585">
    <property type="entry name" value="HHE DOMAIN PROTEIN (AFU_ORTHOLOGUE AFUA_4G00730)"/>
    <property type="match status" value="1"/>
</dbReference>
<feature type="domain" description="Hemerythrin-like" evidence="2">
    <location>
        <begin position="7"/>
        <end position="118"/>
    </location>
</feature>
<keyword evidence="4" id="KW-1185">Reference proteome</keyword>
<feature type="region of interest" description="Disordered" evidence="1">
    <location>
        <begin position="150"/>
        <end position="180"/>
    </location>
</feature>